<reference evidence="2 3" key="1">
    <citation type="submission" date="2017-02" db="EMBL/GenBank/DDBJ databases">
        <title>Natronthermophilus aegyptiacus gen. nov.,sp. nov., an aerobic, extremely halophilic alkalithermophilic archaeon isolated from the athalassohaline Wadi An Natrun, Egypt.</title>
        <authorList>
            <person name="Zhao B."/>
        </authorList>
    </citation>
    <scope>NUCLEOTIDE SEQUENCE [LARGE SCALE GENOMIC DNA]</scope>
    <source>
        <strain evidence="2 3">CGMCC 1.3597</strain>
    </source>
</reference>
<feature type="region of interest" description="Disordered" evidence="1">
    <location>
        <begin position="62"/>
        <end position="88"/>
    </location>
</feature>
<feature type="compositionally biased region" description="Acidic residues" evidence="1">
    <location>
        <begin position="112"/>
        <end position="121"/>
    </location>
</feature>
<dbReference type="AlphaFoldDB" id="A0A202EC38"/>
<organism evidence="2 3">
    <name type="scientific">Natronolimnobius baerhuensis</name>
    <dbReference type="NCBI Taxonomy" id="253108"/>
    <lineage>
        <taxon>Archaea</taxon>
        <taxon>Methanobacteriati</taxon>
        <taxon>Methanobacteriota</taxon>
        <taxon>Stenosarchaea group</taxon>
        <taxon>Halobacteria</taxon>
        <taxon>Halobacteriales</taxon>
        <taxon>Natrialbaceae</taxon>
        <taxon>Natronolimnobius</taxon>
    </lineage>
</organism>
<proteinExistence type="predicted"/>
<feature type="region of interest" description="Disordered" evidence="1">
    <location>
        <begin position="105"/>
        <end position="137"/>
    </location>
</feature>
<evidence type="ECO:0000313" key="3">
    <source>
        <dbReference type="Proteomes" id="UP000196084"/>
    </source>
</evidence>
<dbReference type="EMBL" id="MWPH01000001">
    <property type="protein sequence ID" value="OVE85799.1"/>
    <property type="molecule type" value="Genomic_DNA"/>
</dbReference>
<evidence type="ECO:0000313" key="2">
    <source>
        <dbReference type="EMBL" id="OVE85799.1"/>
    </source>
</evidence>
<accession>A0A202EC38</accession>
<feature type="compositionally biased region" description="Polar residues" evidence="1">
    <location>
        <begin position="127"/>
        <end position="137"/>
    </location>
</feature>
<feature type="region of interest" description="Disordered" evidence="1">
    <location>
        <begin position="1"/>
        <end position="41"/>
    </location>
</feature>
<comment type="caution">
    <text evidence="2">The sequence shown here is derived from an EMBL/GenBank/DDBJ whole genome shotgun (WGS) entry which is preliminary data.</text>
</comment>
<evidence type="ECO:0000256" key="1">
    <source>
        <dbReference type="SAM" id="MobiDB-lite"/>
    </source>
</evidence>
<keyword evidence="3" id="KW-1185">Reference proteome</keyword>
<name>A0A202EC38_9EURY</name>
<sequence>MSHDPSTGDDADSDTLVHDEWPLDDYEAPDREPTYIGIMNPNADQKSTALFYDDRTDTVFQADVEEESQRFVTRDDSERSLEPTDTLGEVLEDVGDRLEWDSLSAFGREQLQSDDEQESETDAASPDSMTFTQSNVSESAAHDLEFSGSYLYQGTDQELTVERTFEITLDDPTNPHGAVAVVIDRLLDTGADAGTLDTDADILEEYERTFEIDLDASDPDRQLETRIEQACKDWHAAHADPTA</sequence>
<protein>
    <submittedName>
        <fullName evidence="2">Uncharacterized protein</fullName>
    </submittedName>
</protein>
<feature type="compositionally biased region" description="Basic and acidic residues" evidence="1">
    <location>
        <begin position="67"/>
        <end position="82"/>
    </location>
</feature>
<dbReference type="RefSeq" id="WP_087713929.1">
    <property type="nucleotide sequence ID" value="NZ_MWPH01000001.1"/>
</dbReference>
<dbReference type="Proteomes" id="UP000196084">
    <property type="component" value="Unassembled WGS sequence"/>
</dbReference>
<dbReference type="OrthoDB" id="204608at2157"/>
<gene>
    <name evidence="2" type="ORF">B2G88_03000</name>
</gene>